<evidence type="ECO:0000256" key="2">
    <source>
        <dbReference type="ARBA" id="ARBA00004447"/>
    </source>
</evidence>
<evidence type="ECO:0000256" key="4">
    <source>
        <dbReference type="ARBA" id="ARBA00005100"/>
    </source>
</evidence>
<name>A0A0V1EVI5_TRIPS</name>
<evidence type="ECO:0000256" key="12">
    <source>
        <dbReference type="ARBA" id="ARBA00023027"/>
    </source>
</evidence>
<evidence type="ECO:0000256" key="6">
    <source>
        <dbReference type="ARBA" id="ARBA00012290"/>
    </source>
</evidence>
<feature type="domain" description="NAD(P)-binding" evidence="19">
    <location>
        <begin position="202"/>
        <end position="496"/>
    </location>
</feature>
<keyword evidence="7" id="KW-0963">Cytoplasm</keyword>
<dbReference type="InterPro" id="IPR003958">
    <property type="entry name" value="CBFA_NFYB_domain"/>
</dbReference>
<evidence type="ECO:0000256" key="8">
    <source>
        <dbReference type="ARBA" id="ARBA00022692"/>
    </source>
</evidence>
<evidence type="ECO:0000259" key="18">
    <source>
        <dbReference type="Pfam" id="PF00808"/>
    </source>
</evidence>
<keyword evidence="8" id="KW-0812">Transmembrane</keyword>
<comment type="pathway">
    <text evidence="4">Nucleotide-sugar biosynthesis; UDP-alpha-D-xylose biosynthesis; UDP-alpha-D-xylose from UDP-alpha-D-glucuronate: step 1/1.</text>
</comment>
<dbReference type="SUPFAM" id="SSF51735">
    <property type="entry name" value="NAD(P)-binding Rossmann-fold domains"/>
    <property type="match status" value="1"/>
</dbReference>
<comment type="caution">
    <text evidence="20">The sequence shown here is derived from an EMBL/GenBank/DDBJ whole genome shotgun (WGS) entry which is preliminary data.</text>
</comment>
<keyword evidence="11" id="KW-1133">Transmembrane helix</keyword>
<evidence type="ECO:0000256" key="17">
    <source>
        <dbReference type="SAM" id="Coils"/>
    </source>
</evidence>
<dbReference type="SUPFAM" id="SSF47113">
    <property type="entry name" value="Histone-fold"/>
    <property type="match status" value="1"/>
</dbReference>
<dbReference type="Gene3D" id="3.40.50.720">
    <property type="entry name" value="NAD(P)-binding Rossmann-like Domain"/>
    <property type="match status" value="2"/>
</dbReference>
<comment type="cofactor">
    <cofactor evidence="1">
        <name>NAD(+)</name>
        <dbReference type="ChEBI" id="CHEBI:57540"/>
    </cofactor>
</comment>
<evidence type="ECO:0000256" key="5">
    <source>
        <dbReference type="ARBA" id="ARBA00007505"/>
    </source>
</evidence>
<dbReference type="PANTHER" id="PTHR43078:SF6">
    <property type="entry name" value="UDP-GLUCURONIC ACID DECARBOXYLASE 1"/>
    <property type="match status" value="1"/>
</dbReference>
<organism evidence="20 21">
    <name type="scientific">Trichinella pseudospiralis</name>
    <name type="common">Parasitic roundworm</name>
    <dbReference type="NCBI Taxonomy" id="6337"/>
    <lineage>
        <taxon>Eukaryota</taxon>
        <taxon>Metazoa</taxon>
        <taxon>Ecdysozoa</taxon>
        <taxon>Nematoda</taxon>
        <taxon>Enoplea</taxon>
        <taxon>Dorylaimia</taxon>
        <taxon>Trichinellida</taxon>
        <taxon>Trichinellidae</taxon>
        <taxon>Trichinella</taxon>
    </lineage>
</organism>
<evidence type="ECO:0000256" key="16">
    <source>
        <dbReference type="ARBA" id="ARBA00051601"/>
    </source>
</evidence>
<dbReference type="GO" id="GO:0048040">
    <property type="term" value="F:UDP-glucuronate decarboxylase activity"/>
    <property type="evidence" value="ECO:0007669"/>
    <property type="project" value="UniProtKB-EC"/>
</dbReference>
<evidence type="ECO:0000313" key="20">
    <source>
        <dbReference type="EMBL" id="KRY77926.1"/>
    </source>
</evidence>
<reference evidence="20 21" key="1">
    <citation type="submission" date="2015-01" db="EMBL/GenBank/DDBJ databases">
        <title>Evolution of Trichinella species and genotypes.</title>
        <authorList>
            <person name="Korhonen P.K."/>
            <person name="Edoardo P."/>
            <person name="Giuseppe L.R."/>
            <person name="Gasser R.B."/>
        </authorList>
    </citation>
    <scope>NUCLEOTIDE SEQUENCE [LARGE SCALE GENOMIC DNA]</scope>
    <source>
        <strain evidence="20">ISS13</strain>
    </source>
</reference>
<dbReference type="EMBL" id="JYDR01000005">
    <property type="protein sequence ID" value="KRY77926.1"/>
    <property type="molecule type" value="Genomic_DNA"/>
</dbReference>
<evidence type="ECO:0000256" key="1">
    <source>
        <dbReference type="ARBA" id="ARBA00001911"/>
    </source>
</evidence>
<keyword evidence="14" id="KW-0472">Membrane</keyword>
<evidence type="ECO:0000256" key="7">
    <source>
        <dbReference type="ARBA" id="ARBA00022490"/>
    </source>
</evidence>
<evidence type="ECO:0000313" key="21">
    <source>
        <dbReference type="Proteomes" id="UP000054632"/>
    </source>
</evidence>
<keyword evidence="12" id="KW-0520">NAD</keyword>
<dbReference type="GO" id="GO:0046982">
    <property type="term" value="F:protein heterodimerization activity"/>
    <property type="evidence" value="ECO:0007669"/>
    <property type="project" value="InterPro"/>
</dbReference>
<evidence type="ECO:0000256" key="14">
    <source>
        <dbReference type="ARBA" id="ARBA00023136"/>
    </source>
</evidence>
<dbReference type="FunFam" id="3.40.50.720:FF:000150">
    <property type="entry name" value="UDP-glucuronic acid decarboxylase 6"/>
    <property type="match status" value="1"/>
</dbReference>
<evidence type="ECO:0000256" key="3">
    <source>
        <dbReference type="ARBA" id="ARBA00004496"/>
    </source>
</evidence>
<dbReference type="InterPro" id="IPR044516">
    <property type="entry name" value="UXS-like"/>
</dbReference>
<accession>A0A0V1EVI5</accession>
<comment type="catalytic activity">
    <reaction evidence="16">
        <text>UDP-alpha-D-glucuronate + H(+) = UDP-alpha-D-xylose + CO2</text>
        <dbReference type="Rhea" id="RHEA:23916"/>
        <dbReference type="ChEBI" id="CHEBI:15378"/>
        <dbReference type="ChEBI" id="CHEBI:16526"/>
        <dbReference type="ChEBI" id="CHEBI:57632"/>
        <dbReference type="ChEBI" id="CHEBI:58052"/>
        <dbReference type="EC" id="4.1.1.35"/>
    </reaction>
</comment>
<keyword evidence="17" id="KW-0175">Coiled coil</keyword>
<keyword evidence="13" id="KW-0333">Golgi apparatus</keyword>
<dbReference type="InterPro" id="IPR036291">
    <property type="entry name" value="NAD(P)-bd_dom_sf"/>
</dbReference>
<evidence type="ECO:0000256" key="9">
    <source>
        <dbReference type="ARBA" id="ARBA00022793"/>
    </source>
</evidence>
<protein>
    <recommendedName>
        <fullName evidence="6">UDP-glucuronate decarboxylase</fullName>
        <ecNumber evidence="6">4.1.1.35</ecNumber>
    </recommendedName>
</protein>
<dbReference type="GO" id="GO:0042732">
    <property type="term" value="P:D-xylose metabolic process"/>
    <property type="evidence" value="ECO:0007669"/>
    <property type="project" value="InterPro"/>
</dbReference>
<dbReference type="PANTHER" id="PTHR43078">
    <property type="entry name" value="UDP-GLUCURONIC ACID DECARBOXYLASE-RELATED"/>
    <property type="match status" value="1"/>
</dbReference>
<dbReference type="InterPro" id="IPR016040">
    <property type="entry name" value="NAD(P)-bd_dom"/>
</dbReference>
<keyword evidence="10" id="KW-0735">Signal-anchor</keyword>
<gene>
    <name evidence="20" type="primary">UXS1</name>
    <name evidence="20" type="ORF">T4A_13457</name>
</gene>
<feature type="coiled-coil region" evidence="17">
    <location>
        <begin position="142"/>
        <end position="169"/>
    </location>
</feature>
<dbReference type="InterPro" id="IPR009072">
    <property type="entry name" value="Histone-fold"/>
</dbReference>
<evidence type="ECO:0000256" key="10">
    <source>
        <dbReference type="ARBA" id="ARBA00022968"/>
    </source>
</evidence>
<dbReference type="GO" id="GO:0032580">
    <property type="term" value="C:Golgi cisterna membrane"/>
    <property type="evidence" value="ECO:0007669"/>
    <property type="project" value="UniProtKB-SubCell"/>
</dbReference>
<dbReference type="EC" id="4.1.1.35" evidence="6"/>
<dbReference type="GO" id="GO:0033320">
    <property type="term" value="P:UDP-D-xylose biosynthetic process"/>
    <property type="evidence" value="ECO:0007669"/>
    <property type="project" value="UniProtKB-UniPathway"/>
</dbReference>
<dbReference type="CDD" id="cd05230">
    <property type="entry name" value="UGD_SDR_e"/>
    <property type="match status" value="1"/>
</dbReference>
<keyword evidence="9" id="KW-0210">Decarboxylase</keyword>
<evidence type="ECO:0000256" key="15">
    <source>
        <dbReference type="ARBA" id="ARBA00023239"/>
    </source>
</evidence>
<keyword evidence="15" id="KW-0456">Lyase</keyword>
<dbReference type="GO" id="GO:0070403">
    <property type="term" value="F:NAD+ binding"/>
    <property type="evidence" value="ECO:0007669"/>
    <property type="project" value="InterPro"/>
</dbReference>
<evidence type="ECO:0000256" key="11">
    <source>
        <dbReference type="ARBA" id="ARBA00022989"/>
    </source>
</evidence>
<dbReference type="Pfam" id="PF16363">
    <property type="entry name" value="GDP_Man_Dehyd"/>
    <property type="match status" value="1"/>
</dbReference>
<dbReference type="Pfam" id="PF00808">
    <property type="entry name" value="CBFD_NFYB_HMF"/>
    <property type="match status" value="1"/>
</dbReference>
<dbReference type="CDD" id="cd22924">
    <property type="entry name" value="HFD_CHRAC1-like"/>
    <property type="match status" value="1"/>
</dbReference>
<comment type="similarity">
    <text evidence="5">Belongs to the NAD(P)-dependent epimerase/dehydratase family. UDP-glucuronic acid decarboxylase subfamily.</text>
</comment>
<comment type="subcellular location">
    <subcellularLocation>
        <location evidence="3">Cytoplasm</location>
    </subcellularLocation>
    <subcellularLocation>
        <location evidence="2">Golgi apparatus</location>
        <location evidence="2">Golgi stack membrane</location>
        <topology evidence="2">Single-pass type II membrane protein</topology>
    </subcellularLocation>
</comment>
<dbReference type="Gene3D" id="1.10.20.10">
    <property type="entry name" value="Histone, subunit A"/>
    <property type="match status" value="1"/>
</dbReference>
<dbReference type="AlphaFoldDB" id="A0A0V1EVI5"/>
<dbReference type="UniPathway" id="UPA00796">
    <property type="reaction ID" value="UER00771"/>
</dbReference>
<evidence type="ECO:0000259" key="19">
    <source>
        <dbReference type="Pfam" id="PF16363"/>
    </source>
</evidence>
<sequence>MEDSIISTSRVRTIMKSSPDVTNISSEAVYCMGKVAELFVVTLAKRAAEQANDAGEVTYEHVAECVQNDMRMFFLHEVIPRKVKVSDIPGLDISDLQMTEEKSIWFYRRKCNGDQLGHFLINNNNNIRSDEGIEQSNSRQTLQAFLKELNILKNTVDAERNEIDLLRKEIAVGKGLQHPAVLNSARYPRVKFRNFTEKKRILITGGSGFVGSHLVDHLLLDGHQVICVDNHFTGQKRNIERWIGHPNFELISHDISNPLFLTVDQIYHLASPASPPHYMFNPVKTIKTNTLGTINVLGLARRNRAKILLASTSEVYGDPVVHPQPETYWGNVNPIGPRSCYDEGKRVAEALMVAYHKQEAVDIRIARIFNTFGPRMNMNDGRVVSNFILQALENRSITVYGSGQHTRSFQYVSDLVSGLIKLMESNVTVPVNFGNPEEHTIAEFALMVKNLTKCKCEIVHHESSVDDPQRRKPNITRAWQLLQWKPKVPLIDGLQMTIDYFPCNSIQYDYRVPPMSQHPFSISYYPFPGRNGVVLSPQFPLTHQFSNGLQYGSGGGYYQRGRLNIPFLKWGAIWNKRSLITAGGNAPWYNYGHMVQPTNSLGLRPAEITKMMMDPLFNEARIRKSGRVPIPVSNLPGDYNPAYCQPPFCNPFTHTFGIGIMHQESKNFEIDGLLDFPVPTGSFGQGIRFPLSGNGYFGPFPASLFYGHHVHPVNPFPRLGKDWLDKAKLLTR</sequence>
<proteinExistence type="inferred from homology"/>
<evidence type="ECO:0000256" key="13">
    <source>
        <dbReference type="ARBA" id="ARBA00023034"/>
    </source>
</evidence>
<dbReference type="Proteomes" id="UP000054632">
    <property type="component" value="Unassembled WGS sequence"/>
</dbReference>
<feature type="domain" description="Transcription factor CBF/NF-Y/archaeal histone" evidence="18">
    <location>
        <begin position="9"/>
        <end position="66"/>
    </location>
</feature>